<keyword evidence="2" id="KW-0328">Glycosyltransferase</keyword>
<reference evidence="2" key="1">
    <citation type="submission" date="2023-07" db="EMBL/GenBank/DDBJ databases">
        <title>Two novel species in the genus Flavivirga.</title>
        <authorList>
            <person name="Kwon K."/>
        </authorList>
    </citation>
    <scope>NUCLEOTIDE SEQUENCE</scope>
    <source>
        <strain evidence="2">KACC 14158</strain>
    </source>
</reference>
<dbReference type="GO" id="GO:0016757">
    <property type="term" value="F:glycosyltransferase activity"/>
    <property type="evidence" value="ECO:0007669"/>
    <property type="project" value="UniProtKB-KW"/>
</dbReference>
<keyword evidence="2" id="KW-0808">Transferase</keyword>
<dbReference type="InterPro" id="IPR029044">
    <property type="entry name" value="Nucleotide-diphossugar_trans"/>
</dbReference>
<dbReference type="EC" id="2.4.-.-" evidence="2"/>
<gene>
    <name evidence="2" type="ORF">Q4Q40_05160</name>
</gene>
<sequence>MLSILIPTYNYDITQLVECLHKQALECHVEFEIIVYDDASKKEFNKNDKINELENCLFKKLPQNIGRSAIRNLLGTDAKYESLLFIDAGTLPKKNDFLKNYLAIENKKVITGGMTPLEKSPKKPYRLRWLYTKKREFKVMCSSNFLIKKEVFMANLFDESLTQYGLEDILFFDRLLEKKINVLFFDNPVIHAADDDANKFIKKTEYAIENLVYLIKTKRIKSERFGISKTYNMLLRLKLHIVTKYIFKLVTPLLLKNFNSNFPSIFLLDFYKLGYYCSLKNKD</sequence>
<organism evidence="2 3">
    <name type="scientific">Flavivirga jejuensis</name>
    <dbReference type="NCBI Taxonomy" id="870487"/>
    <lineage>
        <taxon>Bacteria</taxon>
        <taxon>Pseudomonadati</taxon>
        <taxon>Bacteroidota</taxon>
        <taxon>Flavobacteriia</taxon>
        <taxon>Flavobacteriales</taxon>
        <taxon>Flavobacteriaceae</taxon>
        <taxon>Flavivirga</taxon>
    </lineage>
</organism>
<name>A0ABT8WKC6_9FLAO</name>
<dbReference type="Proteomes" id="UP001176806">
    <property type="component" value="Unassembled WGS sequence"/>
</dbReference>
<comment type="caution">
    <text evidence="2">The sequence shown here is derived from an EMBL/GenBank/DDBJ whole genome shotgun (WGS) entry which is preliminary data.</text>
</comment>
<dbReference type="Pfam" id="PF00535">
    <property type="entry name" value="Glycos_transf_2"/>
    <property type="match status" value="1"/>
</dbReference>
<proteinExistence type="predicted"/>
<dbReference type="SUPFAM" id="SSF53448">
    <property type="entry name" value="Nucleotide-diphospho-sugar transferases"/>
    <property type="match status" value="1"/>
</dbReference>
<dbReference type="InterPro" id="IPR001173">
    <property type="entry name" value="Glyco_trans_2-like"/>
</dbReference>
<keyword evidence="3" id="KW-1185">Reference proteome</keyword>
<accession>A0ABT8WKC6</accession>
<dbReference type="RefSeq" id="WP_303300659.1">
    <property type="nucleotide sequence ID" value="NZ_BAABDA010000042.1"/>
</dbReference>
<evidence type="ECO:0000313" key="2">
    <source>
        <dbReference type="EMBL" id="MDO5973568.1"/>
    </source>
</evidence>
<evidence type="ECO:0000259" key="1">
    <source>
        <dbReference type="Pfam" id="PF00535"/>
    </source>
</evidence>
<dbReference type="EMBL" id="JAUOEL010000001">
    <property type="protein sequence ID" value="MDO5973568.1"/>
    <property type="molecule type" value="Genomic_DNA"/>
</dbReference>
<evidence type="ECO:0000313" key="3">
    <source>
        <dbReference type="Proteomes" id="UP001176806"/>
    </source>
</evidence>
<dbReference type="CDD" id="cd00761">
    <property type="entry name" value="Glyco_tranf_GTA_type"/>
    <property type="match status" value="1"/>
</dbReference>
<protein>
    <submittedName>
        <fullName evidence="2">Glycosyltransferase family A protein</fullName>
        <ecNumber evidence="2">2.4.-.-</ecNumber>
    </submittedName>
</protein>
<dbReference type="Gene3D" id="3.90.550.10">
    <property type="entry name" value="Spore Coat Polysaccharide Biosynthesis Protein SpsA, Chain A"/>
    <property type="match status" value="1"/>
</dbReference>
<feature type="domain" description="Glycosyltransferase 2-like" evidence="1">
    <location>
        <begin position="3"/>
        <end position="135"/>
    </location>
</feature>